<name>A0A498H3Z1_9EURY</name>
<organism evidence="1 2">
    <name type="scientific">Methanoculleus taiwanensis</name>
    <dbReference type="NCBI Taxonomy" id="1550565"/>
    <lineage>
        <taxon>Archaea</taxon>
        <taxon>Methanobacteriati</taxon>
        <taxon>Methanobacteriota</taxon>
        <taxon>Stenosarchaea group</taxon>
        <taxon>Methanomicrobia</taxon>
        <taxon>Methanomicrobiales</taxon>
        <taxon>Methanomicrobiaceae</taxon>
        <taxon>Methanoculleus</taxon>
    </lineage>
</organism>
<dbReference type="OrthoDB" id="114814at2157"/>
<dbReference type="EMBL" id="LHQS01000001">
    <property type="protein sequence ID" value="RXE57187.1"/>
    <property type="molecule type" value="Genomic_DNA"/>
</dbReference>
<dbReference type="AlphaFoldDB" id="A0A498H3Z1"/>
<dbReference type="PANTHER" id="PTHR40084">
    <property type="entry name" value="PHOSPHOHYDROLASE, PHP FAMILY"/>
    <property type="match status" value="1"/>
</dbReference>
<dbReference type="RefSeq" id="WP_128692966.1">
    <property type="nucleotide sequence ID" value="NZ_LHQS01000001.1"/>
</dbReference>
<comment type="caution">
    <text evidence="1">The sequence shown here is derived from an EMBL/GenBank/DDBJ whole genome shotgun (WGS) entry which is preliminary data.</text>
</comment>
<dbReference type="CDD" id="cd19067">
    <property type="entry name" value="PfuEndoQ-like"/>
    <property type="match status" value="1"/>
</dbReference>
<dbReference type="Gene3D" id="3.20.20.140">
    <property type="entry name" value="Metal-dependent hydrolases"/>
    <property type="match status" value="1"/>
</dbReference>
<dbReference type="SUPFAM" id="SSF89550">
    <property type="entry name" value="PHP domain-like"/>
    <property type="match status" value="1"/>
</dbReference>
<evidence type="ECO:0000313" key="1">
    <source>
        <dbReference type="EMBL" id="RXE57187.1"/>
    </source>
</evidence>
<sequence>MHLYADLHIHSPYAMATSPSMTPEALLRAAGRKGLGALGTGDALHPGWRRAWTTFLENDEGIVVVPTAEVEDCHRIHHLILMEDLDRCADLALALSDHSRNIDTAGRPHVALTGGAIAERVHDLGGMIGPAHAFTPWTGIYGHAGSVHDCYGAESIDFLELGLSADTSYGSGIAELAAVPFISNSDAHSPAPHRLGREFTGLDLRAPTAREVLGAVGEGRITMNAGFFPEEGKYNRTACSVCYRQYTREEAGMLGWRCPEDGRRIKKGVADRAAELGGGVPGERPPYLHTIPLTEIIMQVLGVASPLTKRCSSLYDDFLAVFGSEITVLAAASAGEIREVHPAVGDAVDALRNGRVTLHPGGGGRYGSFSFL</sequence>
<accession>A0A498H3Z1</accession>
<evidence type="ECO:0000313" key="2">
    <source>
        <dbReference type="Proteomes" id="UP000290932"/>
    </source>
</evidence>
<reference evidence="1 2" key="1">
    <citation type="journal article" date="2015" name="Int. J. Syst. Evol. Microbiol.">
        <title>Methanoculleus taiwanensis sp. nov., a methanogen isolated from deep marine sediment at the deformation front area near Taiwan.</title>
        <authorList>
            <person name="Weng C.Y."/>
            <person name="Chen S.C."/>
            <person name="Lai M.C."/>
            <person name="Wu S.Y."/>
            <person name="Lin S."/>
            <person name="Yang T.F."/>
            <person name="Chen P.C."/>
        </authorList>
    </citation>
    <scope>NUCLEOTIDE SEQUENCE [LARGE SCALE GENOMIC DNA]</scope>
    <source>
        <strain evidence="1 2">CYW4</strain>
    </source>
</reference>
<keyword evidence="2" id="KW-1185">Reference proteome</keyword>
<dbReference type="PANTHER" id="PTHR40084:SF1">
    <property type="entry name" value="PHOSPHOTRANSFERASE"/>
    <property type="match status" value="1"/>
</dbReference>
<proteinExistence type="predicted"/>
<dbReference type="InterPro" id="IPR016195">
    <property type="entry name" value="Pol/histidinol_Pase-like"/>
</dbReference>
<protein>
    <submittedName>
        <fullName evidence="1">Histidinol phosphatase</fullName>
    </submittedName>
</protein>
<dbReference type="Proteomes" id="UP000290932">
    <property type="component" value="Unassembled WGS sequence"/>
</dbReference>
<gene>
    <name evidence="1" type="ORF">ABH15_03480</name>
</gene>